<dbReference type="Proteomes" id="UP000105204">
    <property type="component" value="Segment"/>
</dbReference>
<organism evidence="2 3">
    <name type="scientific">Bovine alphaherpesvirus 5</name>
    <dbReference type="NCBI Taxonomy" id="35244"/>
    <lineage>
        <taxon>Viruses</taxon>
        <taxon>Duplodnaviria</taxon>
        <taxon>Heunggongvirae</taxon>
        <taxon>Peploviricota</taxon>
        <taxon>Herviviricetes</taxon>
        <taxon>Herpesvirales</taxon>
        <taxon>Orthoherpesviridae</taxon>
        <taxon>Alphaherpesvirinae</taxon>
        <taxon>Varicellovirus</taxon>
        <taxon>Varicellovirus bovinealpha5</taxon>
    </lineage>
</organism>
<accession>Q6X210</accession>
<feature type="region of interest" description="Disordered" evidence="1">
    <location>
        <begin position="1"/>
        <end position="65"/>
    </location>
</feature>
<proteinExistence type="predicted"/>
<gene>
    <name evidence="2" type="ORF">BHV5-58</name>
</gene>
<feature type="compositionally biased region" description="Basic residues" evidence="1">
    <location>
        <begin position="179"/>
        <end position="191"/>
    </location>
</feature>
<dbReference type="EMBL" id="AY261359">
    <property type="protein sequence ID" value="AAR86163.1"/>
    <property type="molecule type" value="Genomic_DNA"/>
</dbReference>
<dbReference type="RefSeq" id="NP_954949.1">
    <property type="nucleotide sequence ID" value="NC_005261.3"/>
</dbReference>
<protein>
    <submittedName>
        <fullName evidence="2">Uncharacterized protein</fullName>
    </submittedName>
</protein>
<sequence>MPASSRTASSCGGRSASNRSPRHGSARMVSALSTRRAAQARGSHSSAASSAASSAQAQARASAGAMPLGATAGAQRVQPRGLACDVYIRAYHRSRDRGQAVGRFPPPQTGPAQPAGSGWSPHRALRRAAGLAPAQGPGVRPGPSAGSRLGEEGRGPACGAGGARASPRAPAPHTGARSAGRRKVSAQRTGRRAGAPAGLGS</sequence>
<feature type="compositionally biased region" description="Polar residues" evidence="1">
    <location>
        <begin position="1"/>
        <end position="19"/>
    </location>
</feature>
<feature type="compositionally biased region" description="Low complexity" evidence="1">
    <location>
        <begin position="35"/>
        <end position="65"/>
    </location>
</feature>
<feature type="region of interest" description="Disordered" evidence="1">
    <location>
        <begin position="97"/>
        <end position="201"/>
    </location>
</feature>
<dbReference type="KEGG" id="vg:2700692"/>
<dbReference type="GeneID" id="2700692"/>
<feature type="compositionally biased region" description="Low complexity" evidence="1">
    <location>
        <begin position="163"/>
        <end position="172"/>
    </location>
</feature>
<reference evidence="2 3" key="1">
    <citation type="journal article" date="2003" name="J. Virol.">
        <title>Genome of bovine herpesvirus 5.</title>
        <authorList>
            <person name="Delhon G."/>
            <person name="Moraes M.P."/>
            <person name="Lu Z."/>
            <person name="Afonso C.L."/>
            <person name="Flores E.F."/>
            <person name="Weiblen R."/>
            <person name="Kutish G.F."/>
            <person name="Rock D.L."/>
        </authorList>
    </citation>
    <scope>NUCLEOTIDE SEQUENCE [LARGE SCALE GENOMIC DNA]</scope>
    <source>
        <strain evidence="2">SV507/99</strain>
    </source>
</reference>
<evidence type="ECO:0000313" key="2">
    <source>
        <dbReference type="EMBL" id="AAR86163.1"/>
    </source>
</evidence>
<evidence type="ECO:0000256" key="1">
    <source>
        <dbReference type="SAM" id="MobiDB-lite"/>
    </source>
</evidence>
<evidence type="ECO:0000313" key="3">
    <source>
        <dbReference type="Proteomes" id="UP000105204"/>
    </source>
</evidence>
<feature type="compositionally biased region" description="Low complexity" evidence="1">
    <location>
        <begin position="127"/>
        <end position="138"/>
    </location>
</feature>
<keyword evidence="3" id="KW-1185">Reference proteome</keyword>
<name>Q6X210_9ALPH</name>